<evidence type="ECO:0000256" key="8">
    <source>
        <dbReference type="PIRSR" id="PIRSR005096-3"/>
    </source>
</evidence>
<dbReference type="EC" id="5.1.3.3" evidence="5"/>
<feature type="active site" description="Proton acceptor" evidence="6">
    <location>
        <position position="301"/>
    </location>
</feature>
<dbReference type="GO" id="GO:0030246">
    <property type="term" value="F:carbohydrate binding"/>
    <property type="evidence" value="ECO:0007669"/>
    <property type="project" value="InterPro"/>
</dbReference>
<evidence type="ECO:0000256" key="5">
    <source>
        <dbReference type="PIRNR" id="PIRNR005096"/>
    </source>
</evidence>
<evidence type="ECO:0000256" key="3">
    <source>
        <dbReference type="ARBA" id="ARBA00023235"/>
    </source>
</evidence>
<dbReference type="InterPro" id="IPR011013">
    <property type="entry name" value="Gal_mutarotase_sf_dom"/>
</dbReference>
<evidence type="ECO:0000313" key="10">
    <source>
        <dbReference type="Proteomes" id="UP000094795"/>
    </source>
</evidence>
<dbReference type="InterPro" id="IPR008183">
    <property type="entry name" value="Aldose_1/G6P_1-epimerase"/>
</dbReference>
<dbReference type="SUPFAM" id="SSF74650">
    <property type="entry name" value="Galactose mutarotase-like"/>
    <property type="match status" value="1"/>
</dbReference>
<dbReference type="InterPro" id="IPR014718">
    <property type="entry name" value="GH-type_carb-bd"/>
</dbReference>
<dbReference type="CDD" id="cd09019">
    <property type="entry name" value="galactose_mutarotase_like"/>
    <property type="match status" value="1"/>
</dbReference>
<dbReference type="GO" id="GO:0004034">
    <property type="term" value="F:aldose 1-epimerase activity"/>
    <property type="evidence" value="ECO:0007669"/>
    <property type="project" value="UniProtKB-EC"/>
</dbReference>
<comment type="similarity">
    <text evidence="2 5">Belongs to the aldose epimerase family.</text>
</comment>
<dbReference type="GO" id="GO:0006006">
    <property type="term" value="P:glucose metabolic process"/>
    <property type="evidence" value="ECO:0007669"/>
    <property type="project" value="TreeGrafter"/>
</dbReference>
<evidence type="ECO:0000313" key="9">
    <source>
        <dbReference type="EMBL" id="OCW58101.1"/>
    </source>
</evidence>
<protein>
    <recommendedName>
        <fullName evidence="5">Aldose 1-epimerase</fullName>
        <ecNumber evidence="5">5.1.3.3</ecNumber>
    </recommendedName>
</protein>
<dbReference type="NCBIfam" id="NF008277">
    <property type="entry name" value="PRK11055.1"/>
    <property type="match status" value="1"/>
</dbReference>
<name>A0A1C1YX65_9HYPH</name>
<dbReference type="Proteomes" id="UP000094795">
    <property type="component" value="Unassembled WGS sequence"/>
</dbReference>
<dbReference type="Pfam" id="PF01263">
    <property type="entry name" value="Aldose_epim"/>
    <property type="match status" value="1"/>
</dbReference>
<feature type="binding site" evidence="8">
    <location>
        <begin position="172"/>
        <end position="174"/>
    </location>
    <ligand>
        <name>beta-D-galactose</name>
        <dbReference type="ChEBI" id="CHEBI:27667"/>
    </ligand>
</feature>
<evidence type="ECO:0000256" key="1">
    <source>
        <dbReference type="ARBA" id="ARBA00005028"/>
    </source>
</evidence>
<sequence>MAVEEFGQTQDGETVHRVTIAGGGLTARIMTWGATLQELRLDGHGAPLTLGFPDFASYPAHSPYFGQTPGRHANRIAGGRFELDGVSYQLDLNERGVTHLHGGQAGTGKRVWRLDSHGADHAVFSIVDPDGQSGYPGTMKIEARYELRPGGCMAITYTSVTDRPTLANIAHHSYFNLDGSDTILDHDLMIAADHYLPVDADQIPTGEIRPVAGTDFDFREMRPIRCEGPDGQVPYDHNFCISRERAPARTIALARSMRSGIAMELRSTEPGLQFYSGFKVSPSVPGLEGRTYGPYAGFCLETQSWPDSPNHPGFAGAVLRPGETRVQHTEHLFMRD</sequence>
<dbReference type="UniPathway" id="UPA00242"/>
<dbReference type="Gene3D" id="2.70.98.10">
    <property type="match status" value="1"/>
</dbReference>
<feature type="active site" description="Proton donor" evidence="6">
    <location>
        <position position="172"/>
    </location>
</feature>
<dbReference type="EMBL" id="LQZT01000010">
    <property type="protein sequence ID" value="OCW58101.1"/>
    <property type="molecule type" value="Genomic_DNA"/>
</dbReference>
<dbReference type="PANTHER" id="PTHR10091:SF49">
    <property type="entry name" value="ALDOSE 1-EPIMERASE"/>
    <property type="match status" value="1"/>
</dbReference>
<dbReference type="AlphaFoldDB" id="A0A1C1YX65"/>
<proteinExistence type="inferred from homology"/>
<keyword evidence="4 5" id="KW-0119">Carbohydrate metabolism</keyword>
<accession>A0A1C1YX65</accession>
<dbReference type="PIRSF" id="PIRSF005096">
    <property type="entry name" value="GALM"/>
    <property type="match status" value="1"/>
</dbReference>
<dbReference type="STRING" id="1480615.AWJ14_15745"/>
<dbReference type="InterPro" id="IPR015443">
    <property type="entry name" value="Aldose_1-epimerase"/>
</dbReference>
<evidence type="ECO:0000256" key="4">
    <source>
        <dbReference type="ARBA" id="ARBA00023277"/>
    </source>
</evidence>
<dbReference type="RefSeq" id="WP_066177228.1">
    <property type="nucleotide sequence ID" value="NZ_LQZT01000010.1"/>
</dbReference>
<comment type="pathway">
    <text evidence="1 5">Carbohydrate metabolism; hexose metabolism.</text>
</comment>
<feature type="binding site" evidence="8">
    <location>
        <begin position="74"/>
        <end position="75"/>
    </location>
    <ligand>
        <name>beta-D-galactose</name>
        <dbReference type="ChEBI" id="CHEBI:27667"/>
    </ligand>
</feature>
<evidence type="ECO:0000256" key="6">
    <source>
        <dbReference type="PIRSR" id="PIRSR005096-1"/>
    </source>
</evidence>
<dbReference type="InterPro" id="IPR047215">
    <property type="entry name" value="Galactose_mutarotase-like"/>
</dbReference>
<comment type="caution">
    <text evidence="9">The sequence shown here is derived from an EMBL/GenBank/DDBJ whole genome shotgun (WGS) entry which is preliminary data.</text>
</comment>
<evidence type="ECO:0000256" key="2">
    <source>
        <dbReference type="ARBA" id="ARBA00006206"/>
    </source>
</evidence>
<keyword evidence="10" id="KW-1185">Reference proteome</keyword>
<evidence type="ECO:0000256" key="7">
    <source>
        <dbReference type="PIRSR" id="PIRSR005096-2"/>
    </source>
</evidence>
<dbReference type="GO" id="GO:0033499">
    <property type="term" value="P:galactose catabolic process via UDP-galactose, Leloir pathway"/>
    <property type="evidence" value="ECO:0007669"/>
    <property type="project" value="TreeGrafter"/>
</dbReference>
<dbReference type="PANTHER" id="PTHR10091">
    <property type="entry name" value="ALDOSE-1-EPIMERASE"/>
    <property type="match status" value="1"/>
</dbReference>
<gene>
    <name evidence="9" type="ORF">AWJ14_15745</name>
</gene>
<organism evidence="9 10">
    <name type="scientific">Hoeflea olei</name>
    <dbReference type="NCBI Taxonomy" id="1480615"/>
    <lineage>
        <taxon>Bacteria</taxon>
        <taxon>Pseudomonadati</taxon>
        <taxon>Pseudomonadota</taxon>
        <taxon>Alphaproteobacteria</taxon>
        <taxon>Hyphomicrobiales</taxon>
        <taxon>Rhizobiaceae</taxon>
        <taxon>Hoeflea</taxon>
    </lineage>
</organism>
<feature type="binding site" evidence="7">
    <location>
        <position position="236"/>
    </location>
    <ligand>
        <name>beta-D-galactose</name>
        <dbReference type="ChEBI" id="CHEBI:27667"/>
    </ligand>
</feature>
<dbReference type="OrthoDB" id="9779408at2"/>
<reference evidence="9 10" key="1">
    <citation type="submission" date="2015-12" db="EMBL/GenBank/DDBJ databases">
        <authorList>
            <person name="Shamseldin A."/>
            <person name="Moawad H."/>
            <person name="Abd El-Rahim W.M."/>
            <person name="Sadowsky M.J."/>
        </authorList>
    </citation>
    <scope>NUCLEOTIDE SEQUENCE [LARGE SCALE GENOMIC DNA]</scope>
    <source>
        <strain evidence="9 10">JC234</strain>
    </source>
</reference>
<keyword evidence="3 5" id="KW-0413">Isomerase</keyword>
<comment type="catalytic activity">
    <reaction evidence="5">
        <text>alpha-D-glucose = beta-D-glucose</text>
        <dbReference type="Rhea" id="RHEA:10264"/>
        <dbReference type="ChEBI" id="CHEBI:15903"/>
        <dbReference type="ChEBI" id="CHEBI:17925"/>
        <dbReference type="EC" id="5.1.3.3"/>
    </reaction>
</comment>